<keyword evidence="4" id="KW-1185">Reference proteome</keyword>
<dbReference type="Pfam" id="PF00582">
    <property type="entry name" value="Usp"/>
    <property type="match status" value="1"/>
</dbReference>
<dbReference type="SUPFAM" id="SSF52402">
    <property type="entry name" value="Adenine nucleotide alpha hydrolases-like"/>
    <property type="match status" value="1"/>
</dbReference>
<sequence>MAVPDHRVLVPVDVLGGESVPRTVIDVLASVPVVLLGYRELPEQTGTDQARDRYGSRVRAELDELHAVFEDAGCLDVSSRSVFTHDRLKTFERVAVETDCDAILLVNPAPVLERVLVAVRGDVNLEYIARFLGAVLANTDLEVTFLHVADEDERTRRTELLEAAVDELVATGVARERIDTSLVVDGSPTRAILEAAADHDLLVVGESRPSVRRYVFKDRAKRLARETVDPVLVIRGEYLEGTEGAGDEDTAGDESASTDDVEGSDESP</sequence>
<dbReference type="Gene3D" id="3.40.50.12370">
    <property type="match status" value="1"/>
</dbReference>
<reference evidence="3 4" key="1">
    <citation type="journal article" date="2014" name="PLoS Genet.">
        <title>Phylogenetically driven sequencing of extremely halophilic archaea reveals strategies for static and dynamic osmo-response.</title>
        <authorList>
            <person name="Becker E.A."/>
            <person name="Seitzer P.M."/>
            <person name="Tritt A."/>
            <person name="Larsen D."/>
            <person name="Krusor M."/>
            <person name="Yao A.I."/>
            <person name="Wu D."/>
            <person name="Madern D."/>
            <person name="Eisen J.A."/>
            <person name="Darling A.E."/>
            <person name="Facciotti M.T."/>
        </authorList>
    </citation>
    <scope>NUCLEOTIDE SEQUENCE [LARGE SCALE GENOMIC DNA]</scope>
    <source>
        <strain evidence="3 4">DSM 10524</strain>
    </source>
</reference>
<protein>
    <submittedName>
        <fullName evidence="3">UspA domain-containing protein</fullName>
    </submittedName>
</protein>
<evidence type="ECO:0000313" key="4">
    <source>
        <dbReference type="Proteomes" id="UP000011688"/>
    </source>
</evidence>
<name>L9XIY3_9EURY</name>
<evidence type="ECO:0000313" key="3">
    <source>
        <dbReference type="EMBL" id="ELY61547.1"/>
    </source>
</evidence>
<dbReference type="CDD" id="cd00293">
    <property type="entry name" value="USP-like"/>
    <property type="match status" value="1"/>
</dbReference>
<dbReference type="InterPro" id="IPR006016">
    <property type="entry name" value="UspA"/>
</dbReference>
<dbReference type="EMBL" id="AOIB01000004">
    <property type="protein sequence ID" value="ELY61547.1"/>
    <property type="molecule type" value="Genomic_DNA"/>
</dbReference>
<feature type="compositionally biased region" description="Acidic residues" evidence="1">
    <location>
        <begin position="245"/>
        <end position="268"/>
    </location>
</feature>
<accession>L9XIY3</accession>
<dbReference type="eggNOG" id="arCOG00451">
    <property type="taxonomic scope" value="Archaea"/>
</dbReference>
<proteinExistence type="predicted"/>
<feature type="domain" description="UspA" evidence="2">
    <location>
        <begin position="113"/>
        <end position="235"/>
    </location>
</feature>
<gene>
    <name evidence="3" type="ORF">C491_00497</name>
</gene>
<dbReference type="RefSeq" id="WP_005552932.1">
    <property type="nucleotide sequence ID" value="NZ_AOIB01000004.1"/>
</dbReference>
<evidence type="ECO:0000259" key="2">
    <source>
        <dbReference type="Pfam" id="PF00582"/>
    </source>
</evidence>
<dbReference type="PATRIC" id="fig|1227497.3.peg.104"/>
<evidence type="ECO:0000256" key="1">
    <source>
        <dbReference type="SAM" id="MobiDB-lite"/>
    </source>
</evidence>
<dbReference type="Proteomes" id="UP000011688">
    <property type="component" value="Unassembled WGS sequence"/>
</dbReference>
<feature type="region of interest" description="Disordered" evidence="1">
    <location>
        <begin position="239"/>
        <end position="268"/>
    </location>
</feature>
<dbReference type="OrthoDB" id="157328at2157"/>
<organism evidence="3 4">
    <name type="scientific">Natronococcus amylolyticus DSM 10524</name>
    <dbReference type="NCBI Taxonomy" id="1227497"/>
    <lineage>
        <taxon>Archaea</taxon>
        <taxon>Methanobacteriati</taxon>
        <taxon>Methanobacteriota</taxon>
        <taxon>Stenosarchaea group</taxon>
        <taxon>Halobacteria</taxon>
        <taxon>Halobacteriales</taxon>
        <taxon>Natrialbaceae</taxon>
        <taxon>Natronococcus</taxon>
    </lineage>
</organism>
<comment type="caution">
    <text evidence="3">The sequence shown here is derived from an EMBL/GenBank/DDBJ whole genome shotgun (WGS) entry which is preliminary data.</text>
</comment>
<dbReference type="AlphaFoldDB" id="L9XIY3"/>